<evidence type="ECO:0000313" key="10">
    <source>
        <dbReference type="EMBL" id="TGK96112.1"/>
    </source>
</evidence>
<comment type="pathway">
    <text evidence="8">Purine metabolism; 7-cyano-7-deazaguanine biosynthesis.</text>
</comment>
<keyword evidence="7 8" id="KW-0456">Lyase</keyword>
<keyword evidence="1 8" id="KW-0004">4Fe-4S</keyword>
<keyword evidence="2 8" id="KW-0949">S-adenosyl-L-methionine</keyword>
<feature type="binding site" evidence="8">
    <location>
        <position position="31"/>
    </location>
    <ligand>
        <name>[4Fe-4S] cluster</name>
        <dbReference type="ChEBI" id="CHEBI:49883"/>
        <note>4Fe-4S-S-AdoMet</note>
    </ligand>
</feature>
<dbReference type="OrthoDB" id="9792276at2"/>
<keyword evidence="11" id="KW-1185">Reference proteome</keyword>
<comment type="function">
    <text evidence="8">Catalyzes the complex heterocyclic radical-mediated conversion of 6-carboxy-5,6,7,8-tetrahydropterin (CPH4) to 7-carboxy-7-deazaguanine (CDG), a step common to the biosynthetic pathways of all 7-deazapurine-containing compounds.</text>
</comment>
<feature type="binding site" evidence="8">
    <location>
        <position position="27"/>
    </location>
    <ligand>
        <name>substrate</name>
    </ligand>
</feature>
<accession>A0A2M9Y5T0</accession>
<keyword evidence="8" id="KW-0671">Queuosine biosynthesis</keyword>
<comment type="cofactor">
    <cofactor evidence="8">
        <name>[4Fe-4S] cluster</name>
        <dbReference type="ChEBI" id="CHEBI:49883"/>
    </cofactor>
    <text evidence="8">Binds 1 [4Fe-4S] cluster. The cluster is coordinated with 3 cysteines and an exchangeable S-adenosyl-L-methionine.</text>
</comment>
<dbReference type="SFLD" id="SFLDS00029">
    <property type="entry name" value="Radical_SAM"/>
    <property type="match status" value="1"/>
</dbReference>
<dbReference type="InterPro" id="IPR024924">
    <property type="entry name" value="7-CO-7-deazaguanine_synth-like"/>
</dbReference>
<feature type="binding site" evidence="8">
    <location>
        <position position="82"/>
    </location>
    <ligand>
        <name>substrate</name>
    </ligand>
</feature>
<feature type="domain" description="Radical SAM core" evidence="9">
    <location>
        <begin position="18"/>
        <end position="232"/>
    </location>
</feature>
<reference evidence="10" key="1">
    <citation type="journal article" date="2019" name="PLoS Negl. Trop. Dis.">
        <title>Revisiting the worldwide diversity of Leptospira species in the environment.</title>
        <authorList>
            <person name="Vincent A.T."/>
            <person name="Schiettekatte O."/>
            <person name="Bourhy P."/>
            <person name="Veyrier F.J."/>
            <person name="Picardeau M."/>
        </authorList>
    </citation>
    <scope>NUCLEOTIDE SEQUENCE [LARGE SCALE GENOMIC DNA]</scope>
    <source>
        <strain evidence="10">201800277</strain>
    </source>
</reference>
<dbReference type="GO" id="GO:0051539">
    <property type="term" value="F:4 iron, 4 sulfur cluster binding"/>
    <property type="evidence" value="ECO:0007669"/>
    <property type="project" value="UniProtKB-UniRule"/>
</dbReference>
<feature type="binding site" evidence="8">
    <location>
        <position position="45"/>
    </location>
    <ligand>
        <name>[4Fe-4S] cluster</name>
        <dbReference type="ChEBI" id="CHEBI:49883"/>
        <note>4Fe-4S-S-AdoMet</note>
    </ligand>
</feature>
<keyword evidence="6 8" id="KW-0411">Iron-sulfur</keyword>
<feature type="binding site" evidence="8">
    <location>
        <position position="35"/>
    </location>
    <ligand>
        <name>[4Fe-4S] cluster</name>
        <dbReference type="ChEBI" id="CHEBI:49883"/>
        <note>4Fe-4S-S-AdoMet</note>
    </ligand>
</feature>
<dbReference type="UniPathway" id="UPA00391"/>
<name>A0A2M9Y5T0_9LEPT</name>
<dbReference type="PANTHER" id="PTHR42836">
    <property type="entry name" value="7-CARBOXY-7-DEAZAGUANINE SYNTHASE"/>
    <property type="match status" value="1"/>
</dbReference>
<sequence>MFGKIHEVYSSISGEGISQGIPTVFIRFAGCSLRCGRTETRALWCDTAYALGPNQGEEKSLDSIWKELEKLDPHHGYQVLLTGGEPLEGKNRDLSLAIANKIYNHRISTELPYPASRVETNGSERITEDPFFIFTMDYKLPGSGMEEKMDQENFRILEKRHNSLDEIKFVVRDRIDFERSLEVVREQKIQTNILYSPVHGEVDAKELVEWIKVDNPPKCRLSLQIHKVLWGNQKGV</sequence>
<feature type="binding site" evidence="8">
    <location>
        <position position="84"/>
    </location>
    <ligand>
        <name>S-adenosyl-L-methionine</name>
        <dbReference type="ChEBI" id="CHEBI:59789"/>
    </ligand>
</feature>
<dbReference type="GO" id="GO:0016840">
    <property type="term" value="F:carbon-nitrogen lyase activity"/>
    <property type="evidence" value="ECO:0007669"/>
    <property type="project" value="UniProtKB-UniRule"/>
</dbReference>
<keyword evidence="4 8" id="KW-0460">Magnesium</keyword>
<dbReference type="PIRSF" id="PIRSF000370">
    <property type="entry name" value="QueE"/>
    <property type="match status" value="1"/>
</dbReference>
<evidence type="ECO:0000256" key="2">
    <source>
        <dbReference type="ARBA" id="ARBA00022691"/>
    </source>
</evidence>
<protein>
    <recommendedName>
        <fullName evidence="8">7-carboxy-7-deazaguanine synthase</fullName>
        <shortName evidence="8">CDG synthase</shortName>
        <ecNumber evidence="8">4.3.99.3</ecNumber>
    </recommendedName>
    <alternativeName>
        <fullName evidence="8">Queuosine biosynthesis protein QueE</fullName>
    </alternativeName>
</protein>
<dbReference type="RefSeq" id="WP_100788938.1">
    <property type="nucleotide sequence ID" value="NZ_NPDQ01000001.1"/>
</dbReference>
<comment type="subunit">
    <text evidence="8">Homodimer.</text>
</comment>
<organism evidence="10 11">
    <name type="scientific">Leptospira brenneri</name>
    <dbReference type="NCBI Taxonomy" id="2023182"/>
    <lineage>
        <taxon>Bacteria</taxon>
        <taxon>Pseudomonadati</taxon>
        <taxon>Spirochaetota</taxon>
        <taxon>Spirochaetia</taxon>
        <taxon>Leptospirales</taxon>
        <taxon>Leptospiraceae</taxon>
        <taxon>Leptospira</taxon>
    </lineage>
</organism>
<dbReference type="InterPro" id="IPR013785">
    <property type="entry name" value="Aldolase_TIM"/>
</dbReference>
<keyword evidence="5 8" id="KW-0408">Iron</keyword>
<dbReference type="Proteomes" id="UP000297891">
    <property type="component" value="Unassembled WGS sequence"/>
</dbReference>
<comment type="catalytic activity">
    <reaction evidence="8">
        <text>6-carboxy-5,6,7,8-tetrahydropterin + H(+) = 7-carboxy-7-carbaguanine + NH4(+)</text>
        <dbReference type="Rhea" id="RHEA:27974"/>
        <dbReference type="ChEBI" id="CHEBI:15378"/>
        <dbReference type="ChEBI" id="CHEBI:28938"/>
        <dbReference type="ChEBI" id="CHEBI:61032"/>
        <dbReference type="ChEBI" id="CHEBI:61036"/>
        <dbReference type="EC" id="4.3.99.3"/>
    </reaction>
</comment>
<dbReference type="PROSITE" id="PS51918">
    <property type="entry name" value="RADICAL_SAM"/>
    <property type="match status" value="1"/>
</dbReference>
<evidence type="ECO:0000256" key="3">
    <source>
        <dbReference type="ARBA" id="ARBA00022723"/>
    </source>
</evidence>
<dbReference type="GO" id="GO:0008616">
    <property type="term" value="P:tRNA queuosine(34) biosynthetic process"/>
    <property type="evidence" value="ECO:0007669"/>
    <property type="project" value="UniProtKB-UniRule"/>
</dbReference>
<proteinExistence type="inferred from homology"/>
<feature type="binding site" evidence="8">
    <location>
        <begin position="12"/>
        <end position="14"/>
    </location>
    <ligand>
        <name>substrate</name>
    </ligand>
</feature>
<evidence type="ECO:0000256" key="7">
    <source>
        <dbReference type="ARBA" id="ARBA00023239"/>
    </source>
</evidence>
<gene>
    <name evidence="8" type="primary">queE</name>
    <name evidence="10" type="ORF">EHQ30_05680</name>
</gene>
<comment type="cofactor">
    <cofactor evidence="8">
        <name>Mg(2+)</name>
        <dbReference type="ChEBI" id="CHEBI:18420"/>
    </cofactor>
</comment>
<comment type="caution">
    <text evidence="10">The sequence shown here is derived from an EMBL/GenBank/DDBJ whole genome shotgun (WGS) entry which is preliminary data.</text>
</comment>
<comment type="caution">
    <text evidence="8">Lacks conserved residue(s) required for the propagation of feature annotation.</text>
</comment>
<dbReference type="InterPro" id="IPR007197">
    <property type="entry name" value="rSAM"/>
</dbReference>
<evidence type="ECO:0000256" key="8">
    <source>
        <dbReference type="HAMAP-Rule" id="MF_00917"/>
    </source>
</evidence>
<dbReference type="Gene3D" id="3.20.20.70">
    <property type="entry name" value="Aldolase class I"/>
    <property type="match status" value="1"/>
</dbReference>
<evidence type="ECO:0000256" key="6">
    <source>
        <dbReference type="ARBA" id="ARBA00023014"/>
    </source>
</evidence>
<evidence type="ECO:0000313" key="11">
    <source>
        <dbReference type="Proteomes" id="UP000297891"/>
    </source>
</evidence>
<dbReference type="EC" id="4.3.99.3" evidence="8"/>
<evidence type="ECO:0000256" key="4">
    <source>
        <dbReference type="ARBA" id="ARBA00022842"/>
    </source>
</evidence>
<keyword evidence="3 8" id="KW-0479">Metal-binding</keyword>
<dbReference type="HAMAP" id="MF_00917">
    <property type="entry name" value="QueE"/>
    <property type="match status" value="1"/>
</dbReference>
<comment type="cofactor">
    <cofactor evidence="8">
        <name>S-adenosyl-L-methionine</name>
        <dbReference type="ChEBI" id="CHEBI:59789"/>
    </cofactor>
    <text evidence="8">Binds 1 S-adenosyl-L-methionine per subunit.</text>
</comment>
<evidence type="ECO:0000259" key="9">
    <source>
        <dbReference type="PROSITE" id="PS51918"/>
    </source>
</evidence>
<feature type="binding site" evidence="8">
    <location>
        <begin position="44"/>
        <end position="46"/>
    </location>
    <ligand>
        <name>S-adenosyl-L-methionine</name>
        <dbReference type="ChEBI" id="CHEBI:59789"/>
    </ligand>
</feature>
<dbReference type="AlphaFoldDB" id="A0A2M9Y5T0"/>
<dbReference type="PANTHER" id="PTHR42836:SF1">
    <property type="entry name" value="7-CARBOXY-7-DEAZAGUANINE SYNTHASE"/>
    <property type="match status" value="1"/>
</dbReference>
<comment type="similarity">
    <text evidence="8">Belongs to the radical SAM superfamily. 7-carboxy-7-deazaguanine synthase family.</text>
</comment>
<evidence type="ECO:0000256" key="1">
    <source>
        <dbReference type="ARBA" id="ARBA00022485"/>
    </source>
</evidence>
<dbReference type="EMBL" id="RQFP01000001">
    <property type="protein sequence ID" value="TGK96112.1"/>
    <property type="molecule type" value="Genomic_DNA"/>
</dbReference>
<dbReference type="GO" id="GO:0000287">
    <property type="term" value="F:magnesium ion binding"/>
    <property type="evidence" value="ECO:0007669"/>
    <property type="project" value="UniProtKB-UniRule"/>
</dbReference>
<dbReference type="GO" id="GO:1904047">
    <property type="term" value="F:S-adenosyl-L-methionine binding"/>
    <property type="evidence" value="ECO:0007669"/>
    <property type="project" value="UniProtKB-UniRule"/>
</dbReference>
<feature type="binding site" evidence="8">
    <location>
        <position position="47"/>
    </location>
    <ligand>
        <name>Mg(2+)</name>
        <dbReference type="ChEBI" id="CHEBI:18420"/>
    </ligand>
</feature>
<evidence type="ECO:0000256" key="5">
    <source>
        <dbReference type="ARBA" id="ARBA00023004"/>
    </source>
</evidence>